<name>A0ABR3Y233_9PEZI</name>
<evidence type="ECO:0008006" key="5">
    <source>
        <dbReference type="Google" id="ProtNLM"/>
    </source>
</evidence>
<gene>
    <name evidence="3" type="ORF">Daus18300_000977</name>
</gene>
<dbReference type="Proteomes" id="UP001583177">
    <property type="component" value="Unassembled WGS sequence"/>
</dbReference>
<dbReference type="PANTHER" id="PTHR43591">
    <property type="entry name" value="METHYLTRANSFERASE"/>
    <property type="match status" value="1"/>
</dbReference>
<evidence type="ECO:0000256" key="1">
    <source>
        <dbReference type="ARBA" id="ARBA00038158"/>
    </source>
</evidence>
<dbReference type="InterPro" id="IPR029063">
    <property type="entry name" value="SAM-dependent_MTases_sf"/>
</dbReference>
<evidence type="ECO:0000256" key="2">
    <source>
        <dbReference type="SAM" id="MobiDB-lite"/>
    </source>
</evidence>
<reference evidence="3 4" key="1">
    <citation type="journal article" date="2024" name="IMA Fungus">
        <title>IMA Genome - F19 : A genome assembly and annotation guide to empower mycologists, including annotated draft genome sequences of Ceratocystis pirilliformis, Diaporthe australafricana, Fusarium ophioides, Paecilomyces lecythidis, and Sporothrix stenoceras.</title>
        <authorList>
            <person name="Aylward J."/>
            <person name="Wilson A.M."/>
            <person name="Visagie C.M."/>
            <person name="Spraker J."/>
            <person name="Barnes I."/>
            <person name="Buitendag C."/>
            <person name="Ceriani C."/>
            <person name="Del Mar Angel L."/>
            <person name="du Plessis D."/>
            <person name="Fuchs T."/>
            <person name="Gasser K."/>
            <person name="Kramer D."/>
            <person name="Li W."/>
            <person name="Munsamy K."/>
            <person name="Piso A."/>
            <person name="Price J.L."/>
            <person name="Sonnekus B."/>
            <person name="Thomas C."/>
            <person name="van der Nest A."/>
            <person name="van Dijk A."/>
            <person name="van Heerden A."/>
            <person name="van Vuuren N."/>
            <person name="Yilmaz N."/>
            <person name="Duong T.A."/>
            <person name="van der Merwe N.A."/>
            <person name="Wingfield M.J."/>
            <person name="Wingfield B.D."/>
        </authorList>
    </citation>
    <scope>NUCLEOTIDE SEQUENCE [LARGE SCALE GENOMIC DNA]</scope>
    <source>
        <strain evidence="3 4">CMW 18300</strain>
    </source>
</reference>
<proteinExistence type="inferred from homology"/>
<dbReference type="Gene3D" id="3.40.50.150">
    <property type="entry name" value="Vaccinia Virus protein VP39"/>
    <property type="match status" value="1"/>
</dbReference>
<evidence type="ECO:0000313" key="4">
    <source>
        <dbReference type="Proteomes" id="UP001583177"/>
    </source>
</evidence>
<protein>
    <recommendedName>
        <fullName evidence="5">Methyltransferase type 11 domain-containing protein</fullName>
    </recommendedName>
</protein>
<dbReference type="EMBL" id="JAWRVE010000005">
    <property type="protein sequence ID" value="KAL1881923.1"/>
    <property type="molecule type" value="Genomic_DNA"/>
</dbReference>
<feature type="region of interest" description="Disordered" evidence="2">
    <location>
        <begin position="86"/>
        <end position="119"/>
    </location>
</feature>
<comment type="caution">
    <text evidence="3">The sequence shown here is derived from an EMBL/GenBank/DDBJ whole genome shotgun (WGS) entry which is preliminary data.</text>
</comment>
<sequence>MAPQNIYDNPIFFELYSEFPRAKEGEKGASEWPELLQMLPHDLNGKRVLDLACGEGWFARWCVSRGAKTVDACDISVNMLRKAEGLTKGPKTTSSASTSASSLGECGVGHHGSRVEDPSEDGLIKFTRVDLETLQLPSETFDLVFCGLALHYVKNLGGLMRQVHSSLVPGGLFVYSIEHPFLTAPVSPKFIKTPTTNNNNTSIINKAGGAGAGEVDQWTVDSYFAEGVRSVDWIVDGVIKQHRTLTSYFEAMREAGFEVEKMDEWGATNQAGRKHPDWVEGVIPRFLLVKARRKGRQARPWGGIAKVFGFSSQ</sequence>
<comment type="similarity">
    <text evidence="1">Belongs to the methyltransferase superfamily. LaeA methyltransferase family.</text>
</comment>
<dbReference type="CDD" id="cd02440">
    <property type="entry name" value="AdoMet_MTases"/>
    <property type="match status" value="1"/>
</dbReference>
<dbReference type="Pfam" id="PF13489">
    <property type="entry name" value="Methyltransf_23"/>
    <property type="match status" value="1"/>
</dbReference>
<accession>A0ABR3Y233</accession>
<evidence type="ECO:0000313" key="3">
    <source>
        <dbReference type="EMBL" id="KAL1881923.1"/>
    </source>
</evidence>
<feature type="compositionally biased region" description="Low complexity" evidence="2">
    <location>
        <begin position="92"/>
        <end position="102"/>
    </location>
</feature>
<organism evidence="3 4">
    <name type="scientific">Diaporthe australafricana</name>
    <dbReference type="NCBI Taxonomy" id="127596"/>
    <lineage>
        <taxon>Eukaryota</taxon>
        <taxon>Fungi</taxon>
        <taxon>Dikarya</taxon>
        <taxon>Ascomycota</taxon>
        <taxon>Pezizomycotina</taxon>
        <taxon>Sordariomycetes</taxon>
        <taxon>Sordariomycetidae</taxon>
        <taxon>Diaporthales</taxon>
        <taxon>Diaporthaceae</taxon>
        <taxon>Diaporthe</taxon>
    </lineage>
</organism>
<dbReference type="SUPFAM" id="SSF53335">
    <property type="entry name" value="S-adenosyl-L-methionine-dependent methyltransferases"/>
    <property type="match status" value="1"/>
</dbReference>
<keyword evidence="4" id="KW-1185">Reference proteome</keyword>